<dbReference type="EMBL" id="CP000500">
    <property type="protein sequence ID" value="ABN67815.2"/>
    <property type="molecule type" value="Genomic_DNA"/>
</dbReference>
<protein>
    <submittedName>
        <fullName evidence="1">Uncharacterized protein</fullName>
    </submittedName>
</protein>
<proteinExistence type="predicted"/>
<dbReference type="eggNOG" id="ENOG502T178">
    <property type="taxonomic scope" value="Eukaryota"/>
</dbReference>
<dbReference type="InParanoid" id="A3LXJ1"/>
<dbReference type="RefSeq" id="XP_001385844.2">
    <property type="nucleotide sequence ID" value="XM_001385807.1"/>
</dbReference>
<name>A3LXJ1_PICST</name>
<dbReference type="KEGG" id="pic:PICST_62408"/>
<dbReference type="OrthoDB" id="3978952at2759"/>
<reference evidence="1 2" key="1">
    <citation type="journal article" date="2007" name="Nat. Biotechnol.">
        <title>Genome sequence of the lignocellulose-bioconverting and xylose-fermenting yeast Pichia stipitis.</title>
        <authorList>
            <person name="Jeffries T.W."/>
            <person name="Grigoriev I.V."/>
            <person name="Grimwood J."/>
            <person name="Laplaza J.M."/>
            <person name="Aerts A."/>
            <person name="Salamov A."/>
            <person name="Schmutz J."/>
            <person name="Lindquist E."/>
            <person name="Dehal P."/>
            <person name="Shapiro H."/>
            <person name="Jin Y.S."/>
            <person name="Passoth V."/>
            <person name="Richardson P.M."/>
        </authorList>
    </citation>
    <scope>NUCLEOTIDE SEQUENCE [LARGE SCALE GENOMIC DNA]</scope>
    <source>
        <strain evidence="2">ATCC 58785 / CBS 6054 / NBRC 10063 / NRRL Y-11545</strain>
    </source>
</reference>
<dbReference type="GeneID" id="4840346"/>
<dbReference type="HOGENOM" id="CLU_199938_0_0_1"/>
<dbReference type="OMA" id="NASWAST"/>
<dbReference type="AlphaFoldDB" id="A3LXJ1"/>
<sequence length="75" mass="8506">MYPEFVNDKPPVVTLAEYDGASWASTTCLDFRNNQYVVVIMEEPEKVVAVIDSKDYAVLNRIFQSAHAQHAEQSK</sequence>
<keyword evidence="2" id="KW-1185">Reference proteome</keyword>
<accession>A3LXJ1</accession>
<dbReference type="Proteomes" id="UP000002258">
    <property type="component" value="Chromosome 6"/>
</dbReference>
<gene>
    <name evidence="1" type="ORF">PICST_62408</name>
</gene>
<evidence type="ECO:0000313" key="2">
    <source>
        <dbReference type="Proteomes" id="UP000002258"/>
    </source>
</evidence>
<evidence type="ECO:0000313" key="1">
    <source>
        <dbReference type="EMBL" id="ABN67815.2"/>
    </source>
</evidence>
<organism evidence="1 2">
    <name type="scientific">Scheffersomyces stipitis (strain ATCC 58785 / CBS 6054 / NBRC 10063 / NRRL Y-11545)</name>
    <name type="common">Yeast</name>
    <name type="synonym">Pichia stipitis</name>
    <dbReference type="NCBI Taxonomy" id="322104"/>
    <lineage>
        <taxon>Eukaryota</taxon>
        <taxon>Fungi</taxon>
        <taxon>Dikarya</taxon>
        <taxon>Ascomycota</taxon>
        <taxon>Saccharomycotina</taxon>
        <taxon>Pichiomycetes</taxon>
        <taxon>Debaryomycetaceae</taxon>
        <taxon>Scheffersomyces</taxon>
    </lineage>
</organism>